<dbReference type="GO" id="GO:0006235">
    <property type="term" value="P:dTTP biosynthetic process"/>
    <property type="evidence" value="ECO:0007669"/>
    <property type="project" value="UniProtKB-UniRule"/>
</dbReference>
<comment type="similarity">
    <text evidence="1 12">Belongs to the thymidylate kinase family.</text>
</comment>
<comment type="catalytic activity">
    <reaction evidence="10 12">
        <text>dTMP + ATP = dTDP + ADP</text>
        <dbReference type="Rhea" id="RHEA:13517"/>
        <dbReference type="ChEBI" id="CHEBI:30616"/>
        <dbReference type="ChEBI" id="CHEBI:58369"/>
        <dbReference type="ChEBI" id="CHEBI:63528"/>
        <dbReference type="ChEBI" id="CHEBI:456216"/>
        <dbReference type="EC" id="2.7.4.9"/>
    </reaction>
</comment>
<evidence type="ECO:0000313" key="14">
    <source>
        <dbReference type="EMBL" id="SMP17807.1"/>
    </source>
</evidence>
<dbReference type="Gene3D" id="3.40.50.300">
    <property type="entry name" value="P-loop containing nucleotide triphosphate hydrolases"/>
    <property type="match status" value="1"/>
</dbReference>
<evidence type="ECO:0000256" key="7">
    <source>
        <dbReference type="ARBA" id="ARBA00022777"/>
    </source>
</evidence>
<keyword evidence="15" id="KW-1185">Reference proteome</keyword>
<dbReference type="GO" id="GO:0006227">
    <property type="term" value="P:dUDP biosynthetic process"/>
    <property type="evidence" value="ECO:0007669"/>
    <property type="project" value="TreeGrafter"/>
</dbReference>
<evidence type="ECO:0000256" key="12">
    <source>
        <dbReference type="HAMAP-Rule" id="MF_00165"/>
    </source>
</evidence>
<dbReference type="RefSeq" id="WP_265134162.1">
    <property type="nucleotide sequence ID" value="NZ_FXTX01000016.1"/>
</dbReference>
<evidence type="ECO:0000256" key="11">
    <source>
        <dbReference type="ARBA" id="ARBA00057735"/>
    </source>
</evidence>
<name>A0AA45WNE3_9AQUI</name>
<dbReference type="InterPro" id="IPR018094">
    <property type="entry name" value="Thymidylate_kinase"/>
</dbReference>
<dbReference type="Proteomes" id="UP001157947">
    <property type="component" value="Unassembled WGS sequence"/>
</dbReference>
<accession>A0AA45WNE3</accession>
<evidence type="ECO:0000256" key="6">
    <source>
        <dbReference type="ARBA" id="ARBA00022741"/>
    </source>
</evidence>
<reference evidence="14" key="1">
    <citation type="submission" date="2017-05" db="EMBL/GenBank/DDBJ databases">
        <authorList>
            <person name="Varghese N."/>
            <person name="Submissions S."/>
        </authorList>
    </citation>
    <scope>NUCLEOTIDE SEQUENCE</scope>
    <source>
        <strain evidence="14">DSM 18763</strain>
    </source>
</reference>
<dbReference type="HAMAP" id="MF_00165">
    <property type="entry name" value="Thymidylate_kinase"/>
    <property type="match status" value="1"/>
</dbReference>
<dbReference type="GO" id="GO:0006233">
    <property type="term" value="P:dTDP biosynthetic process"/>
    <property type="evidence" value="ECO:0007669"/>
    <property type="project" value="InterPro"/>
</dbReference>
<dbReference type="EC" id="2.7.4.9" evidence="2 12"/>
<evidence type="ECO:0000313" key="15">
    <source>
        <dbReference type="Proteomes" id="UP001157947"/>
    </source>
</evidence>
<keyword evidence="4 12" id="KW-0808">Transferase</keyword>
<evidence type="ECO:0000259" key="13">
    <source>
        <dbReference type="Pfam" id="PF02223"/>
    </source>
</evidence>
<keyword evidence="6 12" id="KW-0547">Nucleotide-binding</keyword>
<dbReference type="InterPro" id="IPR039430">
    <property type="entry name" value="Thymidylate_kin-like_dom"/>
</dbReference>
<organism evidence="14 15">
    <name type="scientific">Venenivibrio stagnispumantis</name>
    <dbReference type="NCBI Taxonomy" id="407998"/>
    <lineage>
        <taxon>Bacteria</taxon>
        <taxon>Pseudomonadati</taxon>
        <taxon>Aquificota</taxon>
        <taxon>Aquificia</taxon>
        <taxon>Aquificales</taxon>
        <taxon>Hydrogenothermaceae</taxon>
        <taxon>Venenivibrio</taxon>
    </lineage>
</organism>
<sequence>MKGVFITFEGIEGAGKSTQARKLKEYLEYIGKKVILTREPGGTKIGLKIREIVLSHWDEIFPNIAELLLYEADRNIHIYNVIKPKLEEGYIVISDRFIDSTVAYQHFARGIDRNIVDYLNNLATDGLKPDITFLIDIPVSESLKRLKDKDRIEQEDITFHQKLREGFLKIAEEEKDRFIILDGTENENIIFDKIINILSAKKII</sequence>
<dbReference type="PANTHER" id="PTHR10344:SF4">
    <property type="entry name" value="UMP-CMP KINASE 2, MITOCHONDRIAL"/>
    <property type="match status" value="1"/>
</dbReference>
<evidence type="ECO:0000256" key="8">
    <source>
        <dbReference type="ARBA" id="ARBA00022840"/>
    </source>
</evidence>
<dbReference type="NCBIfam" id="TIGR00041">
    <property type="entry name" value="DTMP_kinase"/>
    <property type="match status" value="1"/>
</dbReference>
<dbReference type="PROSITE" id="PS01331">
    <property type="entry name" value="THYMIDYLATE_KINASE"/>
    <property type="match status" value="1"/>
</dbReference>
<comment type="function">
    <text evidence="11 12">Phosphorylation of dTMP to form dTDP in both de novo and salvage pathways of dTTP synthesis.</text>
</comment>
<evidence type="ECO:0000256" key="5">
    <source>
        <dbReference type="ARBA" id="ARBA00022727"/>
    </source>
</evidence>
<dbReference type="InterPro" id="IPR027417">
    <property type="entry name" value="P-loop_NTPase"/>
</dbReference>
<proteinExistence type="inferred from homology"/>
<comment type="caution">
    <text evidence="14">The sequence shown here is derived from an EMBL/GenBank/DDBJ whole genome shotgun (WGS) entry which is preliminary data.</text>
</comment>
<dbReference type="Pfam" id="PF02223">
    <property type="entry name" value="Thymidylate_kin"/>
    <property type="match status" value="1"/>
</dbReference>
<keyword evidence="5 12" id="KW-0545">Nucleotide biosynthesis</keyword>
<dbReference type="EMBL" id="FXTX01000016">
    <property type="protein sequence ID" value="SMP17807.1"/>
    <property type="molecule type" value="Genomic_DNA"/>
</dbReference>
<dbReference type="GO" id="GO:0005829">
    <property type="term" value="C:cytosol"/>
    <property type="evidence" value="ECO:0007669"/>
    <property type="project" value="TreeGrafter"/>
</dbReference>
<evidence type="ECO:0000256" key="10">
    <source>
        <dbReference type="ARBA" id="ARBA00048743"/>
    </source>
</evidence>
<keyword evidence="7 12" id="KW-0418">Kinase</keyword>
<evidence type="ECO:0000256" key="3">
    <source>
        <dbReference type="ARBA" id="ARBA00017144"/>
    </source>
</evidence>
<dbReference type="FunFam" id="3.40.50.300:FF:000225">
    <property type="entry name" value="Thymidylate kinase"/>
    <property type="match status" value="1"/>
</dbReference>
<dbReference type="CDD" id="cd01672">
    <property type="entry name" value="TMPK"/>
    <property type="match status" value="1"/>
</dbReference>
<evidence type="ECO:0000256" key="2">
    <source>
        <dbReference type="ARBA" id="ARBA00012980"/>
    </source>
</evidence>
<dbReference type="PANTHER" id="PTHR10344">
    <property type="entry name" value="THYMIDYLATE KINASE"/>
    <property type="match status" value="1"/>
</dbReference>
<dbReference type="SUPFAM" id="SSF52540">
    <property type="entry name" value="P-loop containing nucleoside triphosphate hydrolases"/>
    <property type="match status" value="1"/>
</dbReference>
<gene>
    <name evidence="12" type="primary">tmk</name>
    <name evidence="14" type="ORF">SAMN06264868_11643</name>
</gene>
<dbReference type="InterPro" id="IPR018095">
    <property type="entry name" value="Thymidylate_kin_CS"/>
</dbReference>
<evidence type="ECO:0000256" key="1">
    <source>
        <dbReference type="ARBA" id="ARBA00009776"/>
    </source>
</evidence>
<dbReference type="GO" id="GO:0004798">
    <property type="term" value="F:dTMP kinase activity"/>
    <property type="evidence" value="ECO:0007669"/>
    <property type="project" value="UniProtKB-UniRule"/>
</dbReference>
<feature type="binding site" evidence="12">
    <location>
        <begin position="10"/>
        <end position="17"/>
    </location>
    <ligand>
        <name>ATP</name>
        <dbReference type="ChEBI" id="CHEBI:30616"/>
    </ligand>
</feature>
<dbReference type="GO" id="GO:0005524">
    <property type="term" value="F:ATP binding"/>
    <property type="evidence" value="ECO:0007669"/>
    <property type="project" value="UniProtKB-UniRule"/>
</dbReference>
<evidence type="ECO:0000256" key="9">
    <source>
        <dbReference type="ARBA" id="ARBA00029962"/>
    </source>
</evidence>
<evidence type="ECO:0000256" key="4">
    <source>
        <dbReference type="ARBA" id="ARBA00022679"/>
    </source>
</evidence>
<protein>
    <recommendedName>
        <fullName evidence="3 12">Thymidylate kinase</fullName>
        <ecNumber evidence="2 12">2.7.4.9</ecNumber>
    </recommendedName>
    <alternativeName>
        <fullName evidence="9 12">dTMP kinase</fullName>
    </alternativeName>
</protein>
<feature type="domain" description="Thymidylate kinase-like" evidence="13">
    <location>
        <begin position="8"/>
        <end position="194"/>
    </location>
</feature>
<dbReference type="AlphaFoldDB" id="A0AA45WNE3"/>
<keyword evidence="8 12" id="KW-0067">ATP-binding</keyword>